<reference evidence="2 3" key="1">
    <citation type="submission" date="2019-11" db="EMBL/GenBank/DDBJ databases">
        <title>Whole-genome sequence of Rhodoplanes serenus DSM 18633, type strain.</title>
        <authorList>
            <person name="Kyndt J.A."/>
            <person name="Meyer T.E."/>
        </authorList>
    </citation>
    <scope>NUCLEOTIDE SEQUENCE [LARGE SCALE GENOMIC DNA]</scope>
    <source>
        <strain evidence="2 3">DSM 18633</strain>
    </source>
</reference>
<sequence length="145" mass="15882">MTAAAQALAALRAAGFRGRVRRLDDIDLPKLGALIGVGEDEMHAFLDVETSGSGFDKMGRPKMLFEPHIFWRNLSGAKRDRAVRAGLAYPPPSRVAAQRCVPNQRRCLDLMTSEQRRQVADETPRSFLESVGICSTAHSTEATDA</sequence>
<name>A0A9X4XPA8_9BRAD</name>
<dbReference type="EMBL" id="WNKV01000021">
    <property type="protein sequence ID" value="MTW18852.1"/>
    <property type="molecule type" value="Genomic_DNA"/>
</dbReference>
<dbReference type="AlphaFoldDB" id="A0A9X4XPA8"/>
<dbReference type="Pfam" id="PF11860">
    <property type="entry name" value="Muramidase"/>
    <property type="match status" value="1"/>
</dbReference>
<protein>
    <submittedName>
        <fullName evidence="2">DUF3380 domain-containing protein</fullName>
    </submittedName>
</protein>
<evidence type="ECO:0000313" key="2">
    <source>
        <dbReference type="EMBL" id="MTW18852.1"/>
    </source>
</evidence>
<proteinExistence type="predicted"/>
<feature type="domain" description="N-acetylmuramidase" evidence="1">
    <location>
        <begin position="42"/>
        <end position="82"/>
    </location>
</feature>
<dbReference type="RefSeq" id="WP_155481219.1">
    <property type="nucleotide sequence ID" value="NZ_WNKV01000021.1"/>
</dbReference>
<dbReference type="Proteomes" id="UP000438991">
    <property type="component" value="Unassembled WGS sequence"/>
</dbReference>
<dbReference type="InterPro" id="IPR024408">
    <property type="entry name" value="Muramidase"/>
</dbReference>
<accession>A0A9X4XPA8</accession>
<organism evidence="2 3">
    <name type="scientific">Rhodoplanes serenus</name>
    <dbReference type="NCBI Taxonomy" id="200615"/>
    <lineage>
        <taxon>Bacteria</taxon>
        <taxon>Pseudomonadati</taxon>
        <taxon>Pseudomonadota</taxon>
        <taxon>Alphaproteobacteria</taxon>
        <taxon>Hyphomicrobiales</taxon>
        <taxon>Nitrobacteraceae</taxon>
        <taxon>Rhodoplanes</taxon>
    </lineage>
</organism>
<gene>
    <name evidence="2" type="ORF">GJ689_21880</name>
</gene>
<evidence type="ECO:0000259" key="1">
    <source>
        <dbReference type="Pfam" id="PF11860"/>
    </source>
</evidence>
<comment type="caution">
    <text evidence="2">The sequence shown here is derived from an EMBL/GenBank/DDBJ whole genome shotgun (WGS) entry which is preliminary data.</text>
</comment>
<evidence type="ECO:0000313" key="3">
    <source>
        <dbReference type="Proteomes" id="UP000438991"/>
    </source>
</evidence>